<evidence type="ECO:0000313" key="1">
    <source>
        <dbReference type="EMBL" id="MED6290928.1"/>
    </source>
</evidence>
<proteinExistence type="predicted"/>
<sequence length="133" mass="15411">MKILRVLQVLPQKIPVCQMQKTVIEGPHFSDLYLRNVCMFYIKLQGQHLLPSSTIQNIVEEIQNIHELGQTYSLNRLNLLLKEMSFADEDIAKICDTVKQSDLFSACHTGPMRTAYSRVQCFKDMFKYGEPKK</sequence>
<name>A0ABU7EUR5_9TELE</name>
<dbReference type="Proteomes" id="UP001352852">
    <property type="component" value="Unassembled WGS sequence"/>
</dbReference>
<dbReference type="EMBL" id="JAHUTJ010067182">
    <property type="protein sequence ID" value="MED6290928.1"/>
    <property type="molecule type" value="Genomic_DNA"/>
</dbReference>
<gene>
    <name evidence="1" type="ORF">CHARACLAT_018407</name>
</gene>
<protein>
    <submittedName>
        <fullName evidence="1">Uncharacterized protein</fullName>
    </submittedName>
</protein>
<accession>A0ABU7EUR5</accession>
<reference evidence="1 2" key="1">
    <citation type="submission" date="2021-06" db="EMBL/GenBank/DDBJ databases">
        <authorList>
            <person name="Palmer J.M."/>
        </authorList>
    </citation>
    <scope>NUCLEOTIDE SEQUENCE [LARGE SCALE GENOMIC DNA]</scope>
    <source>
        <strain evidence="1 2">CL_MEX2019</strain>
        <tissue evidence="1">Muscle</tissue>
    </source>
</reference>
<feature type="non-terminal residue" evidence="1">
    <location>
        <position position="133"/>
    </location>
</feature>
<keyword evidence="2" id="KW-1185">Reference proteome</keyword>
<comment type="caution">
    <text evidence="1">The sequence shown here is derived from an EMBL/GenBank/DDBJ whole genome shotgun (WGS) entry which is preliminary data.</text>
</comment>
<evidence type="ECO:0000313" key="2">
    <source>
        <dbReference type="Proteomes" id="UP001352852"/>
    </source>
</evidence>
<organism evidence="1 2">
    <name type="scientific">Characodon lateralis</name>
    <dbReference type="NCBI Taxonomy" id="208331"/>
    <lineage>
        <taxon>Eukaryota</taxon>
        <taxon>Metazoa</taxon>
        <taxon>Chordata</taxon>
        <taxon>Craniata</taxon>
        <taxon>Vertebrata</taxon>
        <taxon>Euteleostomi</taxon>
        <taxon>Actinopterygii</taxon>
        <taxon>Neopterygii</taxon>
        <taxon>Teleostei</taxon>
        <taxon>Neoteleostei</taxon>
        <taxon>Acanthomorphata</taxon>
        <taxon>Ovalentaria</taxon>
        <taxon>Atherinomorphae</taxon>
        <taxon>Cyprinodontiformes</taxon>
        <taxon>Goodeidae</taxon>
        <taxon>Characodon</taxon>
    </lineage>
</organism>